<evidence type="ECO:0008006" key="2">
    <source>
        <dbReference type="Google" id="ProtNLM"/>
    </source>
</evidence>
<dbReference type="AlphaFoldDB" id="A0A0F9P216"/>
<organism evidence="1">
    <name type="scientific">marine sediment metagenome</name>
    <dbReference type="NCBI Taxonomy" id="412755"/>
    <lineage>
        <taxon>unclassified sequences</taxon>
        <taxon>metagenomes</taxon>
        <taxon>ecological metagenomes</taxon>
    </lineage>
</organism>
<dbReference type="InterPro" id="IPR012338">
    <property type="entry name" value="Beta-lactam/transpept-like"/>
</dbReference>
<gene>
    <name evidence="1" type="ORF">LCGC14_0956170</name>
</gene>
<accession>A0A0F9P216</accession>
<name>A0A0F9P216_9ZZZZ</name>
<dbReference type="EMBL" id="LAZR01003431">
    <property type="protein sequence ID" value="KKN18407.1"/>
    <property type="molecule type" value="Genomic_DNA"/>
</dbReference>
<comment type="caution">
    <text evidence="1">The sequence shown here is derived from an EMBL/GenBank/DDBJ whole genome shotgun (WGS) entry which is preliminary data.</text>
</comment>
<proteinExistence type="predicted"/>
<protein>
    <recommendedName>
        <fullName evidence="2">Beta-lactamase-related domain-containing protein</fullName>
    </recommendedName>
</protein>
<dbReference type="SUPFAM" id="SSF56601">
    <property type="entry name" value="beta-lactamase/transpeptidase-like"/>
    <property type="match status" value="1"/>
</dbReference>
<sequence length="131" mass="14759">MQPKNLKIFIVVFLPLTLAISILTSSGQAFEIPNISASYTYPTDEWLTSTPEEQGMNSTYISMMYDFISDNSLDIDSVLIARNGVIVEEAYLEDSVVNEALTQPHSSRNFETCIYQAQGKLRNWYSTTKSV</sequence>
<feature type="non-terminal residue" evidence="1">
    <location>
        <position position="131"/>
    </location>
</feature>
<reference evidence="1" key="1">
    <citation type="journal article" date="2015" name="Nature">
        <title>Complex archaea that bridge the gap between prokaryotes and eukaryotes.</title>
        <authorList>
            <person name="Spang A."/>
            <person name="Saw J.H."/>
            <person name="Jorgensen S.L."/>
            <person name="Zaremba-Niedzwiedzka K."/>
            <person name="Martijn J."/>
            <person name="Lind A.E."/>
            <person name="van Eijk R."/>
            <person name="Schleper C."/>
            <person name="Guy L."/>
            <person name="Ettema T.J."/>
        </authorList>
    </citation>
    <scope>NUCLEOTIDE SEQUENCE</scope>
</reference>
<evidence type="ECO:0000313" key="1">
    <source>
        <dbReference type="EMBL" id="KKN18407.1"/>
    </source>
</evidence>